<dbReference type="AlphaFoldDB" id="A0A485KGL5"/>
<reference evidence="2 3" key="1">
    <citation type="submission" date="2019-03" db="EMBL/GenBank/DDBJ databases">
        <authorList>
            <person name="Gaulin E."/>
            <person name="Dumas B."/>
        </authorList>
    </citation>
    <scope>NUCLEOTIDE SEQUENCE [LARGE SCALE GENOMIC DNA]</scope>
    <source>
        <strain evidence="2">CBS 568.67</strain>
    </source>
</reference>
<reference evidence="1" key="2">
    <citation type="submission" date="2019-06" db="EMBL/GenBank/DDBJ databases">
        <title>Genomics analysis of Aphanomyces spp. identifies a new class of oomycete effector associated with host adaptation.</title>
        <authorList>
            <person name="Gaulin E."/>
        </authorList>
    </citation>
    <scope>NUCLEOTIDE SEQUENCE</scope>
    <source>
        <strain evidence="1">CBS 578.67</strain>
    </source>
</reference>
<accession>A0A485KGL5</accession>
<dbReference type="EMBL" id="CAADRA010002902">
    <property type="protein sequence ID" value="VFT83590.1"/>
    <property type="molecule type" value="Genomic_DNA"/>
</dbReference>
<name>A0A485KGL5_9STRA</name>
<gene>
    <name evidence="2" type="primary">Aste57867_6613</name>
    <name evidence="1" type="ORF">As57867_006595</name>
    <name evidence="2" type="ORF">ASTE57867_6613</name>
</gene>
<sequence length="350" mass="38976">MKATKLLKRYFDANPPVEEQIHVLVVVPEGAVASEISETAQMIKKVDEMHAQIVQTKREQYVHSKVGSSDGKKLLQALNIQVDAVDAVPFATRNSTPVQAFRWASVSDERGQEITLTEEQQRQRYRSYVEDNIGDVLAEKKLCVLGVEKGGNILSVAVPGYDIDLVGRTDILVLSDIAKKHPLHLQFLPGVRLLIEVKKTKDLKSGCVYQALSELIALDLLTKDPMMALLTDLNGHWQFFWVSERTSSSTIIQTLIITTPGEAFQVIRTLLAQSPSSDEDIHLPCYEGPVKRRKLAKMLPSITECGACGDIHASLQRMYDIASMLGPDIDMARDVARQITRSIPSFSMYT</sequence>
<dbReference type="OrthoDB" id="74661at2759"/>
<evidence type="ECO:0000313" key="3">
    <source>
        <dbReference type="Proteomes" id="UP000332933"/>
    </source>
</evidence>
<organism evidence="2 3">
    <name type="scientific">Aphanomyces stellatus</name>
    <dbReference type="NCBI Taxonomy" id="120398"/>
    <lineage>
        <taxon>Eukaryota</taxon>
        <taxon>Sar</taxon>
        <taxon>Stramenopiles</taxon>
        <taxon>Oomycota</taxon>
        <taxon>Saprolegniomycetes</taxon>
        <taxon>Saprolegniales</taxon>
        <taxon>Verrucalvaceae</taxon>
        <taxon>Aphanomyces</taxon>
    </lineage>
</organism>
<proteinExistence type="predicted"/>
<keyword evidence="3" id="KW-1185">Reference proteome</keyword>
<protein>
    <submittedName>
        <fullName evidence="2">Aste57867_6613 protein</fullName>
    </submittedName>
</protein>
<dbReference type="Proteomes" id="UP000332933">
    <property type="component" value="Unassembled WGS sequence"/>
</dbReference>
<evidence type="ECO:0000313" key="2">
    <source>
        <dbReference type="EMBL" id="VFT83590.1"/>
    </source>
</evidence>
<evidence type="ECO:0000313" key="1">
    <source>
        <dbReference type="EMBL" id="KAF0707428.1"/>
    </source>
</evidence>
<dbReference type="EMBL" id="VJMH01002895">
    <property type="protein sequence ID" value="KAF0707428.1"/>
    <property type="molecule type" value="Genomic_DNA"/>
</dbReference>